<protein>
    <submittedName>
        <fullName evidence="1">Uncharacterized protein</fullName>
    </submittedName>
</protein>
<dbReference type="EMBL" id="LR828261">
    <property type="protein sequence ID" value="CAD0318038.1"/>
    <property type="molecule type" value="Genomic_DNA"/>
</dbReference>
<evidence type="ECO:0000313" key="1">
    <source>
        <dbReference type="EMBL" id="CAD0318049.1"/>
    </source>
</evidence>
<accession>A0A6V7CLJ8</accession>
<dbReference type="EMBL" id="LR828261">
    <property type="protein sequence ID" value="CAD0318049.1"/>
    <property type="molecule type" value="Genomic_DNA"/>
</dbReference>
<proteinExistence type="predicted"/>
<reference evidence="1" key="1">
    <citation type="submission" date="2020-07" db="EMBL/GenBank/DDBJ databases">
        <authorList>
            <person name="Pothier F. J."/>
        </authorList>
    </citation>
    <scope>NUCLEOTIDE SEQUENCE</scope>
    <source>
        <strain evidence="1">CFBP 2533</strain>
    </source>
</reference>
<organism evidence="1">
    <name type="scientific">Xanthomonas hortorum pv. pelargonii</name>
    <dbReference type="NCBI Taxonomy" id="453602"/>
    <lineage>
        <taxon>Bacteria</taxon>
        <taxon>Pseudomonadati</taxon>
        <taxon>Pseudomonadota</taxon>
        <taxon>Gammaproteobacteria</taxon>
        <taxon>Lysobacterales</taxon>
        <taxon>Lysobacteraceae</taxon>
        <taxon>Xanthomonas</taxon>
    </lineage>
</organism>
<sequence length="89" mass="9936">MPARADAAPCPPDTRQIVDLERLKTTSRWSGAKRMIWAFAAVRPICGFAAGPLPAHRRGTRREYVRVGSYAASMPRKVPRRWAGKDQST</sequence>
<dbReference type="AlphaFoldDB" id="A0A6V7CLJ8"/>
<gene>
    <name evidence="1" type="ORF">CFBP2533_14290</name>
</gene>
<name>A0A6V7CLJ8_9XANT</name>